<feature type="binding site" evidence="2">
    <location>
        <position position="173"/>
    </location>
    <ligand>
        <name>Fe cation</name>
        <dbReference type="ChEBI" id="CHEBI:24875"/>
        <label>2</label>
    </ligand>
</feature>
<dbReference type="GO" id="GO:0046872">
    <property type="term" value="F:metal ion binding"/>
    <property type="evidence" value="ECO:0007669"/>
    <property type="project" value="UniProtKB-KW"/>
</dbReference>
<dbReference type="InterPro" id="IPR029052">
    <property type="entry name" value="Metallo-depent_PP-like"/>
</dbReference>
<feature type="binding site" evidence="2">
    <location>
        <position position="8"/>
    </location>
    <ligand>
        <name>Fe cation</name>
        <dbReference type="ChEBI" id="CHEBI:24875"/>
        <label>1</label>
    </ligand>
</feature>
<evidence type="ECO:0000313" key="3">
    <source>
        <dbReference type="EMBL" id="NYV27258.1"/>
    </source>
</evidence>
<feature type="binding site" evidence="2">
    <location>
        <position position="148"/>
    </location>
    <ligand>
        <name>Fe cation</name>
        <dbReference type="ChEBI" id="CHEBI:24875"/>
        <label>2</label>
    </ligand>
</feature>
<dbReference type="InterPro" id="IPR005235">
    <property type="entry name" value="YmdB-like"/>
</dbReference>
<proteinExistence type="predicted"/>
<feature type="binding site" evidence="2">
    <location>
        <position position="65"/>
    </location>
    <ligand>
        <name>Fe cation</name>
        <dbReference type="ChEBI" id="CHEBI:24875"/>
        <label>2</label>
    </ligand>
</feature>
<evidence type="ECO:0000256" key="2">
    <source>
        <dbReference type="PIRSR" id="PIRSR004789-51"/>
    </source>
</evidence>
<dbReference type="Pfam" id="PF13277">
    <property type="entry name" value="YmdB"/>
    <property type="match status" value="1"/>
</dbReference>
<dbReference type="AlphaFoldDB" id="A0A7Z0PEI8"/>
<feature type="active site" description="Proton donor" evidence="1">
    <location>
        <position position="66"/>
    </location>
</feature>
<gene>
    <name evidence="3" type="ORF">HP397_00255</name>
</gene>
<evidence type="ECO:0000256" key="1">
    <source>
        <dbReference type="PIRSR" id="PIRSR004789-50"/>
    </source>
</evidence>
<reference evidence="3 4" key="1">
    <citation type="submission" date="2020-05" db="EMBL/GenBank/DDBJ databases">
        <title>Streptobacillus felis strain LHL191014123.</title>
        <authorList>
            <person name="Fawzy A."/>
            <person name="Rau J."/>
            <person name="Risse K."/>
            <person name="Schauerte N."/>
            <person name="Geiger C."/>
            <person name="Blom J."/>
            <person name="Imirzalioglu C."/>
            <person name="Falgenhauer J."/>
            <person name="Bach A."/>
            <person name="Herden C."/>
            <person name="Eisenberg T."/>
        </authorList>
    </citation>
    <scope>NUCLEOTIDE SEQUENCE [LARGE SCALE GENOMIC DNA]</scope>
    <source>
        <strain evidence="3 4">LHL191014123</strain>
    </source>
</reference>
<dbReference type="SUPFAM" id="SSF56300">
    <property type="entry name" value="Metallo-dependent phosphatases"/>
    <property type="match status" value="1"/>
</dbReference>
<keyword evidence="4" id="KW-1185">Reference proteome</keyword>
<dbReference type="PANTHER" id="PTHR36303:SF1">
    <property type="entry name" value="2',3'-CYCLIC-NUCLEOTIDE 2'-PHOSPHODIESTERASE"/>
    <property type="match status" value="1"/>
</dbReference>
<sequence>MKFAIIGDVVGLPGEDTLFKFLSKRAKNYDFIIVNAENIDRGFGIVPNNAKSMFNYGVDVITLGNHTFDKKEIYDYLNNEERIIRPYNFSKENPGKGYAIIKKNNVKIAVISLQGKVYMNTNHCPFLAVDELIEELKSEVDIIIVDFHAEVTSEKNAMGWNLAGKASLVYGTHTHIQTADERILLNKTGYITDVGMTGGHDGIIGMNKKEIIKKFKDGMPTKYTVCEENKRINGIEVVIDPKNGKTTSITRINLSYEEI</sequence>
<keyword evidence="2" id="KW-0479">Metal-binding</keyword>
<dbReference type="NCBIfam" id="TIGR00282">
    <property type="entry name" value="TIGR00282 family metallophosphoesterase"/>
    <property type="match status" value="1"/>
</dbReference>
<dbReference type="PIRSF" id="PIRSF004789">
    <property type="entry name" value="DR1281"/>
    <property type="match status" value="1"/>
</dbReference>
<comment type="caution">
    <text evidence="3">The sequence shown here is derived from an EMBL/GenBank/DDBJ whole genome shotgun (WGS) entry which is preliminary data.</text>
</comment>
<dbReference type="EMBL" id="JABMKT010000001">
    <property type="protein sequence ID" value="NYV27258.1"/>
    <property type="molecule type" value="Genomic_DNA"/>
</dbReference>
<protein>
    <submittedName>
        <fullName evidence="3">TIGR00282 family metallophosphoesterase</fullName>
    </submittedName>
</protein>
<dbReference type="GO" id="GO:0004113">
    <property type="term" value="F:2',3'-cyclic-nucleotide 3'-phosphodiesterase activity"/>
    <property type="evidence" value="ECO:0007669"/>
    <property type="project" value="TreeGrafter"/>
</dbReference>
<feature type="binding site" evidence="2">
    <location>
        <position position="38"/>
    </location>
    <ligand>
        <name>Fe cation</name>
        <dbReference type="ChEBI" id="CHEBI:24875"/>
        <label>1</label>
    </ligand>
</feature>
<dbReference type="RefSeq" id="WP_180135175.1">
    <property type="nucleotide sequence ID" value="NZ_JABMKT010000001.1"/>
</dbReference>
<feature type="binding site" evidence="2">
    <location>
        <position position="37"/>
    </location>
    <ligand>
        <name>Fe cation</name>
        <dbReference type="ChEBI" id="CHEBI:24875"/>
        <label>2</label>
    </ligand>
</feature>
<accession>A0A7Z0PEI8</accession>
<feature type="binding site" evidence="2">
    <location>
        <position position="37"/>
    </location>
    <ligand>
        <name>Fe cation</name>
        <dbReference type="ChEBI" id="CHEBI:24875"/>
        <label>1</label>
    </ligand>
</feature>
<dbReference type="Gene3D" id="3.60.21.10">
    <property type="match status" value="1"/>
</dbReference>
<organism evidence="3 4">
    <name type="scientific">Streptobacillus felis</name>
    <dbReference type="NCBI Taxonomy" id="1384509"/>
    <lineage>
        <taxon>Bacteria</taxon>
        <taxon>Fusobacteriati</taxon>
        <taxon>Fusobacteriota</taxon>
        <taxon>Fusobacteriia</taxon>
        <taxon>Fusobacteriales</taxon>
        <taxon>Leptotrichiaceae</taxon>
        <taxon>Streptobacillus</taxon>
    </lineage>
</organism>
<evidence type="ECO:0000313" key="4">
    <source>
        <dbReference type="Proteomes" id="UP000526184"/>
    </source>
</evidence>
<name>A0A7Z0PEI8_9FUSO</name>
<dbReference type="PANTHER" id="PTHR36303">
    <property type="entry name" value="2',3'-CYCLIC-NUCLEOTIDE 2'-PHOSPHODIESTERASE"/>
    <property type="match status" value="1"/>
</dbReference>
<dbReference type="Proteomes" id="UP000526184">
    <property type="component" value="Unassembled WGS sequence"/>
</dbReference>
<feature type="binding site" evidence="2">
    <location>
        <position position="175"/>
    </location>
    <ligand>
        <name>Fe cation</name>
        <dbReference type="ChEBI" id="CHEBI:24875"/>
        <label>1</label>
    </ligand>
</feature>